<name>A0A9N9H029_9GLOM</name>
<evidence type="ECO:0000313" key="2">
    <source>
        <dbReference type="Proteomes" id="UP000789706"/>
    </source>
</evidence>
<protein>
    <submittedName>
        <fullName evidence="1">1229_t:CDS:1</fullName>
    </submittedName>
</protein>
<reference evidence="1" key="1">
    <citation type="submission" date="2021-06" db="EMBL/GenBank/DDBJ databases">
        <authorList>
            <person name="Kallberg Y."/>
            <person name="Tangrot J."/>
            <person name="Rosling A."/>
        </authorList>
    </citation>
    <scope>NUCLEOTIDE SEQUENCE</scope>
    <source>
        <strain evidence="1">AZ414A</strain>
    </source>
</reference>
<dbReference type="OrthoDB" id="3366231at2759"/>
<proteinExistence type="predicted"/>
<feature type="non-terminal residue" evidence="1">
    <location>
        <position position="104"/>
    </location>
</feature>
<keyword evidence="2" id="KW-1185">Reference proteome</keyword>
<dbReference type="EMBL" id="CAJVPK010005781">
    <property type="protein sequence ID" value="CAG8646758.1"/>
    <property type="molecule type" value="Genomic_DNA"/>
</dbReference>
<sequence>MKWVRAVTRQLRKLRCSQNYYNLLQEQKSIDRLDLTAIFLNKLKTSDNYDSIVRVKIPDPMTESRLYETITKHIMHGPDLIPIPFTNVEWTLYKYERYQARQSL</sequence>
<feature type="non-terminal residue" evidence="1">
    <location>
        <position position="1"/>
    </location>
</feature>
<organism evidence="1 2">
    <name type="scientific">Diversispora eburnea</name>
    <dbReference type="NCBI Taxonomy" id="1213867"/>
    <lineage>
        <taxon>Eukaryota</taxon>
        <taxon>Fungi</taxon>
        <taxon>Fungi incertae sedis</taxon>
        <taxon>Mucoromycota</taxon>
        <taxon>Glomeromycotina</taxon>
        <taxon>Glomeromycetes</taxon>
        <taxon>Diversisporales</taxon>
        <taxon>Diversisporaceae</taxon>
        <taxon>Diversispora</taxon>
    </lineage>
</organism>
<gene>
    <name evidence="1" type="ORF">DEBURN_LOCUS11341</name>
</gene>
<dbReference type="Proteomes" id="UP000789706">
    <property type="component" value="Unassembled WGS sequence"/>
</dbReference>
<accession>A0A9N9H029</accession>
<evidence type="ECO:0000313" key="1">
    <source>
        <dbReference type="EMBL" id="CAG8646758.1"/>
    </source>
</evidence>
<dbReference type="AlphaFoldDB" id="A0A9N9H029"/>
<comment type="caution">
    <text evidence="1">The sequence shown here is derived from an EMBL/GenBank/DDBJ whole genome shotgun (WGS) entry which is preliminary data.</text>
</comment>